<dbReference type="KEGG" id="gsn:YC6258_04663"/>
<evidence type="ECO:0000256" key="1">
    <source>
        <dbReference type="SAM" id="Phobius"/>
    </source>
</evidence>
<dbReference type="RefSeq" id="WP_044618647.1">
    <property type="nucleotide sequence ID" value="NZ_CP007142.1"/>
</dbReference>
<dbReference type="HOGENOM" id="CLU_1330382_0_0_6"/>
<dbReference type="EMBL" id="CP007142">
    <property type="protein sequence ID" value="AJQ96695.1"/>
    <property type="molecule type" value="Genomic_DNA"/>
</dbReference>
<feature type="transmembrane region" description="Helical" evidence="1">
    <location>
        <begin position="54"/>
        <end position="71"/>
    </location>
</feature>
<evidence type="ECO:0000313" key="2">
    <source>
        <dbReference type="EMBL" id="AJQ96695.1"/>
    </source>
</evidence>
<reference evidence="2 3" key="1">
    <citation type="submission" date="2014-01" db="EMBL/GenBank/DDBJ databases">
        <title>Full genme sequencing of cellulolytic bacterium Gynuella sunshinyii YC6258T gen. nov., sp. nov.</title>
        <authorList>
            <person name="Khan H."/>
            <person name="Chung E.J."/>
            <person name="Chung Y.R."/>
        </authorList>
    </citation>
    <scope>NUCLEOTIDE SEQUENCE [LARGE SCALE GENOMIC DNA]</scope>
    <source>
        <strain evidence="2 3">YC6258</strain>
    </source>
</reference>
<keyword evidence="1" id="KW-1133">Transmembrane helix</keyword>
<dbReference type="AlphaFoldDB" id="A0A0C5VBH6"/>
<evidence type="ECO:0000313" key="3">
    <source>
        <dbReference type="Proteomes" id="UP000032266"/>
    </source>
</evidence>
<keyword evidence="1" id="KW-0472">Membrane</keyword>
<keyword evidence="3" id="KW-1185">Reference proteome</keyword>
<dbReference type="Proteomes" id="UP000032266">
    <property type="component" value="Chromosome"/>
</dbReference>
<keyword evidence="1" id="KW-0812">Transmembrane</keyword>
<gene>
    <name evidence="2" type="ORF">YC6258_04663</name>
</gene>
<accession>A0A0C5VBH6</accession>
<proteinExistence type="predicted"/>
<sequence>MDNKVLDVLNVIKDLEHDILASCKYSVDEDTQTFEFSFSQSIVDRYSRIKQHSIVLTIFTLLLMLVCYFILNLRSITLLSVLVMAFIFLCIISLFLAAIAYDTTRKILINLNTKTISINSKPIEPAKLKGIVLRRNYRNKRFTYVIPGEPLPDEYLDGIGVYVRYGFMSLAPLLTFSTTPSAERFYHSINQALYPDKVIDIKYTSL</sequence>
<organism evidence="2 3">
    <name type="scientific">Gynuella sunshinyii YC6258</name>
    <dbReference type="NCBI Taxonomy" id="1445510"/>
    <lineage>
        <taxon>Bacteria</taxon>
        <taxon>Pseudomonadati</taxon>
        <taxon>Pseudomonadota</taxon>
        <taxon>Gammaproteobacteria</taxon>
        <taxon>Oceanospirillales</taxon>
        <taxon>Saccharospirillaceae</taxon>
        <taxon>Gynuella</taxon>
    </lineage>
</organism>
<feature type="transmembrane region" description="Helical" evidence="1">
    <location>
        <begin position="77"/>
        <end position="101"/>
    </location>
</feature>
<name>A0A0C5VBH6_9GAMM</name>
<protein>
    <submittedName>
        <fullName evidence="2">Uncharacterized protein</fullName>
    </submittedName>
</protein>